<organism evidence="2 3">
    <name type="scientific">Coprinopsis cinerea (strain Okayama-7 / 130 / ATCC MYA-4618 / FGSC 9003)</name>
    <name type="common">Inky cap fungus</name>
    <name type="synonym">Hormographiella aspergillata</name>
    <dbReference type="NCBI Taxonomy" id="240176"/>
    <lineage>
        <taxon>Eukaryota</taxon>
        <taxon>Fungi</taxon>
        <taxon>Dikarya</taxon>
        <taxon>Basidiomycota</taxon>
        <taxon>Agaricomycotina</taxon>
        <taxon>Agaricomycetes</taxon>
        <taxon>Agaricomycetidae</taxon>
        <taxon>Agaricales</taxon>
        <taxon>Agaricineae</taxon>
        <taxon>Psathyrellaceae</taxon>
        <taxon>Coprinopsis</taxon>
    </lineage>
</organism>
<keyword evidence="3" id="KW-1185">Reference proteome</keyword>
<gene>
    <name evidence="2" type="ORF">CC1G_15280</name>
</gene>
<evidence type="ECO:0000313" key="2">
    <source>
        <dbReference type="EMBL" id="EFI26879.1"/>
    </source>
</evidence>
<dbReference type="VEuPathDB" id="FungiDB:CC1G_15280"/>
<accession>D6RQ57</accession>
<comment type="caution">
    <text evidence="2">The sequence shown here is derived from an EMBL/GenBank/DDBJ whole genome shotgun (WGS) entry which is preliminary data.</text>
</comment>
<dbReference type="Pfam" id="PF14214">
    <property type="entry name" value="Helitron_like_N"/>
    <property type="match status" value="1"/>
</dbReference>
<dbReference type="AlphaFoldDB" id="D6RQ57"/>
<dbReference type="eggNOG" id="ENOG502R0WF">
    <property type="taxonomic scope" value="Eukaryota"/>
</dbReference>
<proteinExistence type="predicted"/>
<dbReference type="OMA" id="DQRIEND"/>
<evidence type="ECO:0000259" key="1">
    <source>
        <dbReference type="Pfam" id="PF14214"/>
    </source>
</evidence>
<dbReference type="HOGENOM" id="CLU_505266_0_0_1"/>
<dbReference type="InterPro" id="IPR025476">
    <property type="entry name" value="Helitron_helicase-like"/>
</dbReference>
<dbReference type="STRING" id="240176.D6RQ57"/>
<dbReference type="GeneID" id="9380332"/>
<dbReference type="KEGG" id="cci:CC1G_15280"/>
<reference evidence="2 3" key="1">
    <citation type="journal article" date="2010" name="Proc. Natl. Acad. Sci. U.S.A.">
        <title>Insights into evolution of multicellular fungi from the assembled chromosomes of the mushroom Coprinopsis cinerea (Coprinus cinereus).</title>
        <authorList>
            <person name="Stajich J.E."/>
            <person name="Wilke S.K."/>
            <person name="Ahren D."/>
            <person name="Au C.H."/>
            <person name="Birren B.W."/>
            <person name="Borodovsky M."/>
            <person name="Burns C."/>
            <person name="Canback B."/>
            <person name="Casselton L.A."/>
            <person name="Cheng C.K."/>
            <person name="Deng J."/>
            <person name="Dietrich F.S."/>
            <person name="Fargo D.C."/>
            <person name="Farman M.L."/>
            <person name="Gathman A.C."/>
            <person name="Goldberg J."/>
            <person name="Guigo R."/>
            <person name="Hoegger P.J."/>
            <person name="Hooker J.B."/>
            <person name="Huggins A."/>
            <person name="James T.Y."/>
            <person name="Kamada T."/>
            <person name="Kilaru S."/>
            <person name="Kodira C."/>
            <person name="Kues U."/>
            <person name="Kupfer D."/>
            <person name="Kwan H.S."/>
            <person name="Lomsadze A."/>
            <person name="Li W."/>
            <person name="Lilly W.W."/>
            <person name="Ma L.J."/>
            <person name="Mackey A.J."/>
            <person name="Manning G."/>
            <person name="Martin F."/>
            <person name="Muraguchi H."/>
            <person name="Natvig D.O."/>
            <person name="Palmerini H."/>
            <person name="Ramesh M.A."/>
            <person name="Rehmeyer C.J."/>
            <person name="Roe B.A."/>
            <person name="Shenoy N."/>
            <person name="Stanke M."/>
            <person name="Ter-Hovhannisyan V."/>
            <person name="Tunlid A."/>
            <person name="Velagapudi R."/>
            <person name="Vision T.J."/>
            <person name="Zeng Q."/>
            <person name="Zolan M.E."/>
            <person name="Pukkila P.J."/>
        </authorList>
    </citation>
    <scope>NUCLEOTIDE SEQUENCE [LARGE SCALE GENOMIC DNA]</scope>
    <source>
        <strain evidence="3">Okayama-7 / 130 / ATCC MYA-4618 / FGSC 9003</strain>
    </source>
</reference>
<sequence length="539" mass="59869">MPTDGSLLPFHVEHLQPNSARDATTSGYDPFESLKETPVETTELGDVPFQSVLIANASPDMTSHELRASAVKHVIDKNEGFYGIPHDVGLVNDIKNSALFPMLFPSLFPFGFGAPEAKKNAFPVSFESHIRHLLCIRERRFQEHHSFMFTAFNIIQRRKVLLSIALRTRRSSFDDVASTFAGVSSLAVSEVLDKIVTSLSTNSYPVPDTHAQSQALNLNKQVNVIFRDVPGSSGSRVTMRNEIRSMFATELGLPSLYVTVNPPDVFNPLVAVLGGSDIDIDNLPDNLVPTYWDLAKLVSQNPVVAAKFFHIYINAFITELLAWDEDARTDPTKRRIGALGYTKGLYGCVEAQGRGTLHAHFVIWIEGSLNPNELKAKLLHEANALFRDKLAEYLDDIIVNSIPKIPPGATTTTVQSDRFKPSSVRGYDPLLDDEQSCLKRSKDFRNLVIDCQVHEHTPTCYKYWRGPPAPKECRFNLGAEALIMLVYSFVVSLLPASPSVTMGAKPGLLVHCRRCRIGKQKRVDRRDNGGRQKGGRAAQ</sequence>
<dbReference type="Proteomes" id="UP000001861">
    <property type="component" value="Unassembled WGS sequence"/>
</dbReference>
<name>D6RQ57_COPC7</name>
<protein>
    <recommendedName>
        <fullName evidence="1">Helitron helicase-like domain-containing protein</fullName>
    </recommendedName>
</protein>
<evidence type="ECO:0000313" key="3">
    <source>
        <dbReference type="Proteomes" id="UP000001861"/>
    </source>
</evidence>
<dbReference type="EMBL" id="AACS02000010">
    <property type="protein sequence ID" value="EFI26879.1"/>
    <property type="molecule type" value="Genomic_DNA"/>
</dbReference>
<feature type="domain" description="Helitron helicase-like" evidence="1">
    <location>
        <begin position="129"/>
        <end position="363"/>
    </location>
</feature>
<dbReference type="RefSeq" id="XP_002910373.1">
    <property type="nucleotide sequence ID" value="XM_002910327.1"/>
</dbReference>
<dbReference type="InParanoid" id="D6RQ57"/>
<dbReference type="OrthoDB" id="432234at2759"/>